<gene>
    <name evidence="1" type="ORF">C8N38_11272</name>
</gene>
<proteinExistence type="predicted"/>
<organism evidence="1 2">
    <name type="scientific">Rhodovulum kholense</name>
    <dbReference type="NCBI Taxonomy" id="453584"/>
    <lineage>
        <taxon>Bacteria</taxon>
        <taxon>Pseudomonadati</taxon>
        <taxon>Pseudomonadota</taxon>
        <taxon>Alphaproteobacteria</taxon>
        <taxon>Rhodobacterales</taxon>
        <taxon>Paracoccaceae</taxon>
        <taxon>Rhodovulum</taxon>
    </lineage>
</organism>
<keyword evidence="2" id="KW-1185">Reference proteome</keyword>
<dbReference type="AlphaFoldDB" id="A0A8E2VHM3"/>
<comment type="caution">
    <text evidence="1">The sequence shown here is derived from an EMBL/GenBank/DDBJ whole genome shotgun (WGS) entry which is preliminary data.</text>
</comment>
<reference evidence="1 2" key="1">
    <citation type="submission" date="2018-04" db="EMBL/GenBank/DDBJ databases">
        <title>Genomic Encyclopedia of Archaeal and Bacterial Type Strains, Phase II (KMG-II): from individual species to whole genera.</title>
        <authorList>
            <person name="Goeker M."/>
        </authorList>
    </citation>
    <scope>NUCLEOTIDE SEQUENCE [LARGE SCALE GENOMIC DNA]</scope>
    <source>
        <strain evidence="1 2">DSM 19783</strain>
    </source>
</reference>
<name>A0A8E2VHM3_9RHOB</name>
<dbReference type="EMBL" id="QAYC01000012">
    <property type="protein sequence ID" value="PTW46114.1"/>
    <property type="molecule type" value="Genomic_DNA"/>
</dbReference>
<evidence type="ECO:0000313" key="2">
    <source>
        <dbReference type="Proteomes" id="UP000244037"/>
    </source>
</evidence>
<dbReference type="Proteomes" id="UP000244037">
    <property type="component" value="Unassembled WGS sequence"/>
</dbReference>
<protein>
    <submittedName>
        <fullName evidence="1">Uncharacterized protein</fullName>
    </submittedName>
</protein>
<accession>A0A8E2VHM3</accession>
<evidence type="ECO:0000313" key="1">
    <source>
        <dbReference type="EMBL" id="PTW46114.1"/>
    </source>
</evidence>
<sequence>MTAVLILAPTPLALFVGLLALTPFLSLGGGSRRSLRVPVRAAVRGRRSG</sequence>